<name>A0A811UWY7_CERCA</name>
<accession>A0A811UWY7</accession>
<dbReference type="Proteomes" id="UP000606786">
    <property type="component" value="Unassembled WGS sequence"/>
</dbReference>
<sequence length="67" mass="7834">METLDGKSLQGRNILVIYYGQIFTDRFKSKYHAVQADEKTVIEVTVKGHIFHLITTYLKDQKTDSWN</sequence>
<keyword evidence="2" id="KW-1185">Reference proteome</keyword>
<protein>
    <submittedName>
        <fullName evidence="1">(Mediterranean fruit fly) hypothetical protein</fullName>
    </submittedName>
</protein>
<evidence type="ECO:0000313" key="2">
    <source>
        <dbReference type="Proteomes" id="UP000606786"/>
    </source>
</evidence>
<proteinExistence type="predicted"/>
<reference evidence="1" key="1">
    <citation type="submission" date="2020-11" db="EMBL/GenBank/DDBJ databases">
        <authorList>
            <person name="Whitehead M."/>
        </authorList>
    </citation>
    <scope>NUCLEOTIDE SEQUENCE</scope>
    <source>
        <strain evidence="1">EGII</strain>
    </source>
</reference>
<evidence type="ECO:0000313" key="1">
    <source>
        <dbReference type="EMBL" id="CAD7003161.1"/>
    </source>
</evidence>
<dbReference type="EMBL" id="CAJHJT010000034">
    <property type="protein sequence ID" value="CAD7003161.1"/>
    <property type="molecule type" value="Genomic_DNA"/>
</dbReference>
<dbReference type="AlphaFoldDB" id="A0A811UWY7"/>
<organism evidence="1 2">
    <name type="scientific">Ceratitis capitata</name>
    <name type="common">Mediterranean fruit fly</name>
    <name type="synonym">Tephritis capitata</name>
    <dbReference type="NCBI Taxonomy" id="7213"/>
    <lineage>
        <taxon>Eukaryota</taxon>
        <taxon>Metazoa</taxon>
        <taxon>Ecdysozoa</taxon>
        <taxon>Arthropoda</taxon>
        <taxon>Hexapoda</taxon>
        <taxon>Insecta</taxon>
        <taxon>Pterygota</taxon>
        <taxon>Neoptera</taxon>
        <taxon>Endopterygota</taxon>
        <taxon>Diptera</taxon>
        <taxon>Brachycera</taxon>
        <taxon>Muscomorpha</taxon>
        <taxon>Tephritoidea</taxon>
        <taxon>Tephritidae</taxon>
        <taxon>Ceratitis</taxon>
        <taxon>Ceratitis</taxon>
    </lineage>
</organism>
<gene>
    <name evidence="1" type="ORF">CCAP1982_LOCUS11622</name>
</gene>
<comment type="caution">
    <text evidence="1">The sequence shown here is derived from an EMBL/GenBank/DDBJ whole genome shotgun (WGS) entry which is preliminary data.</text>
</comment>